<dbReference type="EMBL" id="WNTK01000004">
    <property type="protein sequence ID" value="KAG9485521.1"/>
    <property type="molecule type" value="Genomic_DNA"/>
</dbReference>
<gene>
    <name evidence="1" type="ORF">GDO78_008544</name>
</gene>
<comment type="caution">
    <text evidence="1">The sequence shown here is derived from an EMBL/GenBank/DDBJ whole genome shotgun (WGS) entry which is preliminary data.</text>
</comment>
<evidence type="ECO:0000313" key="1">
    <source>
        <dbReference type="EMBL" id="KAG9485521.1"/>
    </source>
</evidence>
<name>A0A8J6FDT8_ELECQ</name>
<keyword evidence="2" id="KW-1185">Reference proteome</keyword>
<evidence type="ECO:0000313" key="2">
    <source>
        <dbReference type="Proteomes" id="UP000770717"/>
    </source>
</evidence>
<accession>A0A8J6FDT8</accession>
<dbReference type="Proteomes" id="UP000770717">
    <property type="component" value="Unassembled WGS sequence"/>
</dbReference>
<reference evidence="1" key="1">
    <citation type="thesis" date="2020" institute="ProQuest LLC" country="789 East Eisenhower Parkway, Ann Arbor, MI, USA">
        <title>Comparative Genomics and Chromosome Evolution.</title>
        <authorList>
            <person name="Mudd A.B."/>
        </authorList>
    </citation>
    <scope>NUCLEOTIDE SEQUENCE</scope>
    <source>
        <strain evidence="1">HN-11 Male</strain>
        <tissue evidence="1">Kidney and liver</tissue>
    </source>
</reference>
<proteinExistence type="predicted"/>
<protein>
    <submittedName>
        <fullName evidence="1">Uncharacterized protein</fullName>
    </submittedName>
</protein>
<organism evidence="1 2">
    <name type="scientific">Eleutherodactylus coqui</name>
    <name type="common">Puerto Rican coqui</name>
    <dbReference type="NCBI Taxonomy" id="57060"/>
    <lineage>
        <taxon>Eukaryota</taxon>
        <taxon>Metazoa</taxon>
        <taxon>Chordata</taxon>
        <taxon>Craniata</taxon>
        <taxon>Vertebrata</taxon>
        <taxon>Euteleostomi</taxon>
        <taxon>Amphibia</taxon>
        <taxon>Batrachia</taxon>
        <taxon>Anura</taxon>
        <taxon>Neobatrachia</taxon>
        <taxon>Hyloidea</taxon>
        <taxon>Eleutherodactylidae</taxon>
        <taxon>Eleutherodactylinae</taxon>
        <taxon>Eleutherodactylus</taxon>
        <taxon>Eleutherodactylus</taxon>
    </lineage>
</organism>
<dbReference type="AlphaFoldDB" id="A0A8J6FDT8"/>
<sequence>MSMEGLYFPPQTHDSIKNHPFVLHISSLSSFFFLHPPSASRGIRVPFTVWGLLHWLYVSQILGELQIFIPVLQISVELTLYERFSQQQQRRLC</sequence>